<proteinExistence type="predicted"/>
<reference evidence="1 2" key="1">
    <citation type="submission" date="2021-05" db="EMBL/GenBank/DDBJ databases">
        <title>Genetic and Functional Diversity in Clade A Lucinid endosymbionts from the Bahamas.</title>
        <authorList>
            <person name="Giani N.M."/>
            <person name="Engel A.S."/>
            <person name="Campbell B.J."/>
        </authorList>
    </citation>
    <scope>NUCLEOTIDE SEQUENCE [LARGE SCALE GENOMIC DNA]</scope>
    <source>
        <strain evidence="1">LUC16012Gg_MoonRockCtena</strain>
    </source>
</reference>
<dbReference type="Proteomes" id="UP000770889">
    <property type="component" value="Unassembled WGS sequence"/>
</dbReference>
<dbReference type="EMBL" id="JAHHGM010000001">
    <property type="protein sequence ID" value="MBT2987481.1"/>
    <property type="molecule type" value="Genomic_DNA"/>
</dbReference>
<organism evidence="1 2">
    <name type="scientific">Candidatus Thiodiazotropha taylori</name>
    <dbReference type="NCBI Taxonomy" id="2792791"/>
    <lineage>
        <taxon>Bacteria</taxon>
        <taxon>Pseudomonadati</taxon>
        <taxon>Pseudomonadota</taxon>
        <taxon>Gammaproteobacteria</taxon>
        <taxon>Chromatiales</taxon>
        <taxon>Sedimenticolaceae</taxon>
        <taxon>Candidatus Thiodiazotropha</taxon>
    </lineage>
</organism>
<evidence type="ECO:0000313" key="2">
    <source>
        <dbReference type="Proteomes" id="UP000770889"/>
    </source>
</evidence>
<protein>
    <submittedName>
        <fullName evidence="1">Uncharacterized protein</fullName>
    </submittedName>
</protein>
<name>A0A944QTC3_9GAMM</name>
<accession>A0A944QTC3</accession>
<gene>
    <name evidence="1" type="ORF">KME65_00810</name>
</gene>
<sequence length="66" mass="7339">MMKVYDMSSGQVIADCLTNETRQVIAPDASLPELQLQLVTPEQRAEREIPPDMVMADLSAFLDKMG</sequence>
<evidence type="ECO:0000313" key="1">
    <source>
        <dbReference type="EMBL" id="MBT2987481.1"/>
    </source>
</evidence>
<dbReference type="AlphaFoldDB" id="A0A944QTC3"/>
<comment type="caution">
    <text evidence="1">The sequence shown here is derived from an EMBL/GenBank/DDBJ whole genome shotgun (WGS) entry which is preliminary data.</text>
</comment>